<reference evidence="2 3" key="1">
    <citation type="journal article" date="2013" name="PLoS Genet.">
        <title>Comparative genome structure, secondary metabolite, and effector coding capacity across Cochliobolus pathogens.</title>
        <authorList>
            <person name="Condon B.J."/>
            <person name="Leng Y."/>
            <person name="Wu D."/>
            <person name="Bushley K.E."/>
            <person name="Ohm R.A."/>
            <person name="Otillar R."/>
            <person name="Martin J."/>
            <person name="Schackwitz W."/>
            <person name="Grimwood J."/>
            <person name="MohdZainudin N."/>
            <person name="Xue C."/>
            <person name="Wang R."/>
            <person name="Manning V.A."/>
            <person name="Dhillon B."/>
            <person name="Tu Z.J."/>
            <person name="Steffenson B.J."/>
            <person name="Salamov A."/>
            <person name="Sun H."/>
            <person name="Lowry S."/>
            <person name="LaButti K."/>
            <person name="Han J."/>
            <person name="Copeland A."/>
            <person name="Lindquist E."/>
            <person name="Barry K."/>
            <person name="Schmutz J."/>
            <person name="Baker S.E."/>
            <person name="Ciuffetti L.M."/>
            <person name="Grigoriev I.V."/>
            <person name="Zhong S."/>
            <person name="Turgeon B.G."/>
        </authorList>
    </citation>
    <scope>NUCLEOTIDE SEQUENCE [LARGE SCALE GENOMIC DNA]</scope>
    <source>
        <strain evidence="2 3">26-R-13</strain>
    </source>
</reference>
<feature type="compositionally biased region" description="Basic residues" evidence="1">
    <location>
        <begin position="1"/>
        <end position="10"/>
    </location>
</feature>
<gene>
    <name evidence="2" type="ORF">COCCADRAFT_36672</name>
</gene>
<organism evidence="2 3">
    <name type="scientific">Cochliobolus carbonum (strain 26-R-13)</name>
    <name type="common">Maize leaf spot fungus</name>
    <name type="synonym">Bipolaris zeicola</name>
    <dbReference type="NCBI Taxonomy" id="930089"/>
    <lineage>
        <taxon>Eukaryota</taxon>
        <taxon>Fungi</taxon>
        <taxon>Dikarya</taxon>
        <taxon>Ascomycota</taxon>
        <taxon>Pezizomycotina</taxon>
        <taxon>Dothideomycetes</taxon>
        <taxon>Pleosporomycetidae</taxon>
        <taxon>Pleosporales</taxon>
        <taxon>Pleosporineae</taxon>
        <taxon>Pleosporaceae</taxon>
        <taxon>Bipolaris</taxon>
    </lineage>
</organism>
<feature type="region of interest" description="Disordered" evidence="1">
    <location>
        <begin position="139"/>
        <end position="305"/>
    </location>
</feature>
<evidence type="ECO:0000313" key="2">
    <source>
        <dbReference type="EMBL" id="EUC33558.1"/>
    </source>
</evidence>
<keyword evidence="3" id="KW-1185">Reference proteome</keyword>
<feature type="compositionally biased region" description="Acidic residues" evidence="1">
    <location>
        <begin position="86"/>
        <end position="102"/>
    </location>
</feature>
<dbReference type="STRING" id="930089.W6Y6P4"/>
<dbReference type="KEGG" id="bze:COCCADRAFT_36672"/>
<dbReference type="GeneID" id="19148343"/>
<name>W6Y6P4_COCC2</name>
<feature type="compositionally biased region" description="Polar residues" evidence="1">
    <location>
        <begin position="211"/>
        <end position="226"/>
    </location>
</feature>
<dbReference type="EMBL" id="KI964608">
    <property type="protein sequence ID" value="EUC33558.1"/>
    <property type="molecule type" value="Genomic_DNA"/>
</dbReference>
<feature type="compositionally biased region" description="Basic and acidic residues" evidence="1">
    <location>
        <begin position="11"/>
        <end position="22"/>
    </location>
</feature>
<protein>
    <submittedName>
        <fullName evidence="2">Uncharacterized protein</fullName>
    </submittedName>
</protein>
<evidence type="ECO:0000256" key="1">
    <source>
        <dbReference type="SAM" id="MobiDB-lite"/>
    </source>
</evidence>
<feature type="region of interest" description="Disordered" evidence="1">
    <location>
        <begin position="1"/>
        <end position="28"/>
    </location>
</feature>
<accession>W6Y6P4</accession>
<proteinExistence type="predicted"/>
<feature type="compositionally biased region" description="Pro residues" evidence="1">
    <location>
        <begin position="181"/>
        <end position="193"/>
    </location>
</feature>
<dbReference type="AlphaFoldDB" id="W6Y6P4"/>
<feature type="region of interest" description="Disordered" evidence="1">
    <location>
        <begin position="49"/>
        <end position="118"/>
    </location>
</feature>
<feature type="compositionally biased region" description="Polar residues" evidence="1">
    <location>
        <begin position="143"/>
        <end position="155"/>
    </location>
</feature>
<dbReference type="OrthoDB" id="3785477at2759"/>
<evidence type="ECO:0000313" key="3">
    <source>
        <dbReference type="Proteomes" id="UP000053841"/>
    </source>
</evidence>
<dbReference type="HOGENOM" id="CLU_052366_0_0_1"/>
<dbReference type="Proteomes" id="UP000053841">
    <property type="component" value="Unassembled WGS sequence"/>
</dbReference>
<dbReference type="RefSeq" id="XP_007712178.1">
    <property type="nucleotide sequence ID" value="XM_007713988.1"/>
</dbReference>
<sequence length="429" mass="47278">MKSFRSKASRFFREGTTSEDKVATNSTSRFEFDAGIDSTATRKVTWPFRRKDDKVERPQPALRLNSSSSTLLPPAIPRVIAREPSDDFDLLPDYDDSDDDDDTRAFRRSPATSNKKKMYRNAFSMSNLKKSCSNLAALKSKSSRIFNGNKRTYSRSPPPPPVPQIPVDFTIPLPTRYSSLPQPPPPPPSPPPLLKRSSNRPPRPTLKKTKSITGPISHPTPTSQDSAIPLLLNHLTTTTTTPFTRRNRSPPQRPPRPTDSYNDTLMYMRHTNTRMVLPVRPRPDTTVSPSPSSPSPPSSLTASTARHASAIIASRLGIPTGHSTPSAASLSAPLAARIPPHPTLPLPVSISHASTRFTSRFSEFVAHCEPEVYGLLGARPGAVDAVEVYQKEMQDEWVLERLVSRGSGAEAGGMVFRDRKGGFHFVKNL</sequence>